<keyword evidence="1" id="KW-0342">GTP-binding</keyword>
<protein>
    <recommendedName>
        <fullName evidence="3">Septin-type G domain-containing protein</fullName>
    </recommendedName>
</protein>
<organism evidence="4 5">
    <name type="scientific">Amanita thiersii Skay4041</name>
    <dbReference type="NCBI Taxonomy" id="703135"/>
    <lineage>
        <taxon>Eukaryota</taxon>
        <taxon>Fungi</taxon>
        <taxon>Dikarya</taxon>
        <taxon>Basidiomycota</taxon>
        <taxon>Agaricomycotina</taxon>
        <taxon>Agaricomycetes</taxon>
        <taxon>Agaricomycetidae</taxon>
        <taxon>Agaricales</taxon>
        <taxon>Pluteineae</taxon>
        <taxon>Amanitaceae</taxon>
        <taxon>Amanita</taxon>
    </lineage>
</organism>
<dbReference type="InterPro" id="IPR030379">
    <property type="entry name" value="G_SEPTIN_dom"/>
</dbReference>
<evidence type="ECO:0000256" key="2">
    <source>
        <dbReference type="SAM" id="MobiDB-lite"/>
    </source>
</evidence>
<feature type="domain" description="Septin-type G" evidence="3">
    <location>
        <begin position="120"/>
        <end position="612"/>
    </location>
</feature>
<dbReference type="EMBL" id="KZ301971">
    <property type="protein sequence ID" value="PFH54064.1"/>
    <property type="molecule type" value="Genomic_DNA"/>
</dbReference>
<sequence length="649" mass="71719">MFSFRRKPKQTQIPPIRATPSLPDITSQGIPWPEDLVDIAAIRESPPPYGPQQGAAKTSFPGALEVPIPFHKPFRTFSGRPEDGTPISAMYMSSPPSAFESRAKHTAKAGTRYTQRRARAPPTFNLMVVGGKRTGKSSLLRLLLETADISLTATADQRAAVERFMKSSTRSTASIQTASIEICESRFDRILFSVIDTPGLDFQEGKELKQERRITSIINYINAQYADTMSEESKVVRQNKGDQHIHLCIYLIDPSSIMTTAARSTLASLPTATRSETTICLRNTPDQVPNTNASPEDDMDDEVEVELTMSPAEIKVIRRLAERVNVLPVIAHADSLTNEKLQAVKGAVRRSLSGAGLGFGVFEMAQKAAHAAGEPDIPTTANGETVEKLSKGNGIGNGHGHASDEEAEETEVEERKSRQVIKLRSRSPRLVRNSSRSRSRRDLSLVTEDDRRPVSPDATDAESVANVRFSARDVARDLGSLLPFALIAPEAKICRERSLTGTGTHDGHMHSPTTGQSVDPSEDGHTRSSVDMIPQTPVSVSSKYTTFFQGPPENLRGVFVRRFRWGTIDVLDPDHCDFAALRTAVLSTHMKLLKLHTKEVLYEKFRTEKLLIRRATQNISEEQRKRLLDGAWAEVDHPKLESNDQPMQS</sequence>
<evidence type="ECO:0000313" key="4">
    <source>
        <dbReference type="EMBL" id="PFH54064.1"/>
    </source>
</evidence>
<dbReference type="PANTHER" id="PTHR18884">
    <property type="entry name" value="SEPTIN"/>
    <property type="match status" value="1"/>
</dbReference>
<feature type="compositionally biased region" description="Basic and acidic residues" evidence="2">
    <location>
        <begin position="440"/>
        <end position="454"/>
    </location>
</feature>
<name>A0A2A9NX60_9AGAR</name>
<dbReference type="OrthoDB" id="10261408at2759"/>
<comment type="similarity">
    <text evidence="1">Belongs to the TRAFAC class TrmE-Era-EngA-EngB-Septin-like GTPase superfamily. Septin GTPase family.</text>
</comment>
<evidence type="ECO:0000256" key="1">
    <source>
        <dbReference type="RuleBase" id="RU004560"/>
    </source>
</evidence>
<dbReference type="Proteomes" id="UP000242287">
    <property type="component" value="Unassembled WGS sequence"/>
</dbReference>
<feature type="compositionally biased region" description="Basic residues" evidence="2">
    <location>
        <begin position="418"/>
        <end position="439"/>
    </location>
</feature>
<evidence type="ECO:0000259" key="3">
    <source>
        <dbReference type="PROSITE" id="PS51719"/>
    </source>
</evidence>
<keyword evidence="5" id="KW-1185">Reference proteome</keyword>
<feature type="region of interest" description="Disordered" evidence="2">
    <location>
        <begin position="499"/>
        <end position="532"/>
    </location>
</feature>
<dbReference type="GO" id="GO:0005525">
    <property type="term" value="F:GTP binding"/>
    <property type="evidence" value="ECO:0007669"/>
    <property type="project" value="UniProtKB-KW"/>
</dbReference>
<keyword evidence="1" id="KW-0547">Nucleotide-binding</keyword>
<dbReference type="Pfam" id="PF00735">
    <property type="entry name" value="Septin"/>
    <property type="match status" value="3"/>
</dbReference>
<dbReference type="Gene3D" id="3.40.50.300">
    <property type="entry name" value="P-loop containing nucleotide triphosphate hydrolases"/>
    <property type="match status" value="1"/>
</dbReference>
<dbReference type="STRING" id="703135.A0A2A9NX60"/>
<gene>
    <name evidence="4" type="ORF">AMATHDRAFT_842</name>
</gene>
<dbReference type="InterPro" id="IPR027417">
    <property type="entry name" value="P-loop_NTPase"/>
</dbReference>
<dbReference type="SUPFAM" id="SSF52540">
    <property type="entry name" value="P-loop containing nucleoside triphosphate hydrolases"/>
    <property type="match status" value="1"/>
</dbReference>
<evidence type="ECO:0000313" key="5">
    <source>
        <dbReference type="Proteomes" id="UP000242287"/>
    </source>
</evidence>
<reference evidence="4 5" key="1">
    <citation type="submission" date="2014-02" db="EMBL/GenBank/DDBJ databases">
        <title>Transposable element dynamics among asymbiotic and ectomycorrhizal Amanita fungi.</title>
        <authorList>
            <consortium name="DOE Joint Genome Institute"/>
            <person name="Hess J."/>
            <person name="Skrede I."/>
            <person name="Wolfe B."/>
            <person name="LaButti K."/>
            <person name="Ohm R.A."/>
            <person name="Grigoriev I.V."/>
            <person name="Pringle A."/>
        </authorList>
    </citation>
    <scope>NUCLEOTIDE SEQUENCE [LARGE SCALE GENOMIC DNA]</scope>
    <source>
        <strain evidence="4 5">SKay4041</strain>
    </source>
</reference>
<dbReference type="PROSITE" id="PS51719">
    <property type="entry name" value="G_SEPTIN"/>
    <property type="match status" value="1"/>
</dbReference>
<dbReference type="AlphaFoldDB" id="A0A2A9NX60"/>
<accession>A0A2A9NX60</accession>
<feature type="region of interest" description="Disordered" evidence="2">
    <location>
        <begin position="1"/>
        <end position="30"/>
    </location>
</feature>
<proteinExistence type="inferred from homology"/>
<feature type="region of interest" description="Disordered" evidence="2">
    <location>
        <begin position="372"/>
        <end position="462"/>
    </location>
</feature>